<dbReference type="Pfam" id="PF04020">
    <property type="entry name" value="Phage_holin_4_2"/>
    <property type="match status" value="1"/>
</dbReference>
<evidence type="ECO:0000313" key="3">
    <source>
        <dbReference type="Proteomes" id="UP000051586"/>
    </source>
</evidence>
<feature type="transmembrane region" description="Helical" evidence="1">
    <location>
        <begin position="63"/>
        <end position="82"/>
    </location>
</feature>
<protein>
    <recommendedName>
        <fullName evidence="4">Phage holin family protein</fullName>
    </recommendedName>
</protein>
<evidence type="ECO:0000313" key="2">
    <source>
        <dbReference type="EMBL" id="KRM92533.1"/>
    </source>
</evidence>
<keyword evidence="1" id="KW-0812">Transmembrane</keyword>
<organism evidence="2 3">
    <name type="scientific">Fructilactobacillus florum DSM 22689 = JCM 16035</name>
    <dbReference type="NCBI Taxonomy" id="1423745"/>
    <lineage>
        <taxon>Bacteria</taxon>
        <taxon>Bacillati</taxon>
        <taxon>Bacillota</taxon>
        <taxon>Bacilli</taxon>
        <taxon>Lactobacillales</taxon>
        <taxon>Lactobacillaceae</taxon>
        <taxon>Fructilactobacillus</taxon>
    </lineage>
</organism>
<dbReference type="PANTHER" id="PTHR37309">
    <property type="entry name" value="SLR0284 PROTEIN"/>
    <property type="match status" value="1"/>
</dbReference>
<reference evidence="2 3" key="1">
    <citation type="journal article" date="2015" name="Genome Announc.">
        <title>Expanding the biotechnology potential of lactobacilli through comparative genomics of 213 strains and associated genera.</title>
        <authorList>
            <person name="Sun Z."/>
            <person name="Harris H.M."/>
            <person name="McCann A."/>
            <person name="Guo C."/>
            <person name="Argimon S."/>
            <person name="Zhang W."/>
            <person name="Yang X."/>
            <person name="Jeffery I.B."/>
            <person name="Cooney J.C."/>
            <person name="Kagawa T.F."/>
            <person name="Liu W."/>
            <person name="Song Y."/>
            <person name="Salvetti E."/>
            <person name="Wrobel A."/>
            <person name="Rasinkangas P."/>
            <person name="Parkhill J."/>
            <person name="Rea M.C."/>
            <person name="O'Sullivan O."/>
            <person name="Ritari J."/>
            <person name="Douillard F.P."/>
            <person name="Paul Ross R."/>
            <person name="Yang R."/>
            <person name="Briner A.E."/>
            <person name="Felis G.E."/>
            <person name="de Vos W.M."/>
            <person name="Barrangou R."/>
            <person name="Klaenhammer T.R."/>
            <person name="Caufield P.W."/>
            <person name="Cui Y."/>
            <person name="Zhang H."/>
            <person name="O'Toole P.W."/>
        </authorList>
    </citation>
    <scope>NUCLEOTIDE SEQUENCE [LARGE SCALE GENOMIC DNA]</scope>
    <source>
        <strain evidence="2 3">DSM 22689</strain>
    </source>
</reference>
<dbReference type="EMBL" id="AYZI01000001">
    <property type="protein sequence ID" value="KRM92533.1"/>
    <property type="molecule type" value="Genomic_DNA"/>
</dbReference>
<evidence type="ECO:0008006" key="4">
    <source>
        <dbReference type="Google" id="ProtNLM"/>
    </source>
</evidence>
<dbReference type="AlphaFoldDB" id="A0A0R2CMI7"/>
<proteinExistence type="predicted"/>
<feature type="transmembrane region" description="Helical" evidence="1">
    <location>
        <begin position="88"/>
        <end position="109"/>
    </location>
</feature>
<name>A0A0R2CMI7_9LACO</name>
<dbReference type="Proteomes" id="UP000051586">
    <property type="component" value="Unassembled WGS sequence"/>
</dbReference>
<dbReference type="PANTHER" id="PTHR37309:SF1">
    <property type="entry name" value="SLR0284 PROTEIN"/>
    <property type="match status" value="1"/>
</dbReference>
<dbReference type="PATRIC" id="fig|1423745.4.peg.152"/>
<dbReference type="RefSeq" id="WP_035422074.1">
    <property type="nucleotide sequence ID" value="NZ_AYZI01000001.1"/>
</dbReference>
<evidence type="ECO:0000256" key="1">
    <source>
        <dbReference type="SAM" id="Phobius"/>
    </source>
</evidence>
<comment type="caution">
    <text evidence="2">The sequence shown here is derived from an EMBL/GenBank/DDBJ whole genome shotgun (WGS) entry which is preliminary data.</text>
</comment>
<sequence length="115" mass="12931">MWLFGRILLNFLLFMAFSGVFPEAFFVRNWQTALLAAVVLVIFNLLVRPLCLLLFLPLNLLTVGLFTFVINAGMLWLTSFALGDKFQFSSLTALVGISLLMSLCTTLFTKGSWQN</sequence>
<accession>A0A0R2CMI7</accession>
<keyword evidence="1" id="KW-1133">Transmembrane helix</keyword>
<keyword evidence="1" id="KW-0472">Membrane</keyword>
<dbReference type="InterPro" id="IPR007165">
    <property type="entry name" value="Phage_holin_4_2"/>
</dbReference>
<gene>
    <name evidence="2" type="ORF">FC87_GL000145</name>
</gene>
<feature type="transmembrane region" description="Helical" evidence="1">
    <location>
        <begin position="32"/>
        <end position="56"/>
    </location>
</feature>